<dbReference type="STRING" id="161896.UL81_03210"/>
<dbReference type="EMBL" id="CP011311">
    <property type="protein sequence ID" value="AKE38623.1"/>
    <property type="molecule type" value="Genomic_DNA"/>
</dbReference>
<dbReference type="OrthoDB" id="3267840at2"/>
<accession>A0A0F6QXD7</accession>
<proteinExistence type="predicted"/>
<keyword evidence="2" id="KW-1185">Reference proteome</keyword>
<dbReference type="KEGG" id="ccj:UL81_03210"/>
<dbReference type="PATRIC" id="fig|161896.4.peg.633"/>
<reference evidence="1 2" key="1">
    <citation type="journal article" date="2015" name="Genome Announc.">
        <title>Complete Genome Sequence of Corynebacterium camporealensis DSM 44610, Isolated from the Milk of a Manchega Sheep with Subclinical Mastitis.</title>
        <authorList>
            <person name="Ruckert C."/>
            <person name="Albersmeier A."/>
            <person name="Winkler A."/>
            <person name="Tauch A."/>
        </authorList>
    </citation>
    <scope>NUCLEOTIDE SEQUENCE [LARGE SCALE GENOMIC DNA]</scope>
    <source>
        <strain evidence="1 2">DSM 44610</strain>
    </source>
</reference>
<protein>
    <submittedName>
        <fullName evidence="1">Uncharacterized protein</fullName>
    </submittedName>
</protein>
<sequence>MTCEHGNCNCSQAEVEALICELFDDCLDPARARAIRLRLSECAACDERLRDEEFIRQHVKKCCSNQPAPPTLRERITVQIRMTRRTYR</sequence>
<organism evidence="1 2">
    <name type="scientific">Corynebacterium camporealensis</name>
    <dbReference type="NCBI Taxonomy" id="161896"/>
    <lineage>
        <taxon>Bacteria</taxon>
        <taxon>Bacillati</taxon>
        <taxon>Actinomycetota</taxon>
        <taxon>Actinomycetes</taxon>
        <taxon>Mycobacteriales</taxon>
        <taxon>Corynebacteriaceae</taxon>
        <taxon>Corynebacterium</taxon>
    </lineage>
</organism>
<dbReference type="AlphaFoldDB" id="A0A0F6QXD7"/>
<evidence type="ECO:0000313" key="2">
    <source>
        <dbReference type="Proteomes" id="UP000033566"/>
    </source>
</evidence>
<dbReference type="HOGENOM" id="CLU_155928_4_1_11"/>
<evidence type="ECO:0000313" key="1">
    <source>
        <dbReference type="EMBL" id="AKE38623.1"/>
    </source>
</evidence>
<dbReference type="RefSeq" id="WP_035106896.1">
    <property type="nucleotide sequence ID" value="NZ_CP011311.1"/>
</dbReference>
<gene>
    <name evidence="1" type="ORF">UL81_03210</name>
</gene>
<name>A0A0F6QXD7_9CORY</name>
<dbReference type="Proteomes" id="UP000033566">
    <property type="component" value="Chromosome"/>
</dbReference>